<evidence type="ECO:0000256" key="1">
    <source>
        <dbReference type="SAM" id="MobiDB-lite"/>
    </source>
</evidence>
<organism evidence="2 3">
    <name type="scientific">Cirrhinus mrigala</name>
    <name type="common">Mrigala</name>
    <dbReference type="NCBI Taxonomy" id="683832"/>
    <lineage>
        <taxon>Eukaryota</taxon>
        <taxon>Metazoa</taxon>
        <taxon>Chordata</taxon>
        <taxon>Craniata</taxon>
        <taxon>Vertebrata</taxon>
        <taxon>Euteleostomi</taxon>
        <taxon>Actinopterygii</taxon>
        <taxon>Neopterygii</taxon>
        <taxon>Teleostei</taxon>
        <taxon>Ostariophysi</taxon>
        <taxon>Cypriniformes</taxon>
        <taxon>Cyprinidae</taxon>
        <taxon>Labeoninae</taxon>
        <taxon>Labeonini</taxon>
        <taxon>Cirrhinus</taxon>
    </lineage>
</organism>
<evidence type="ECO:0000313" key="2">
    <source>
        <dbReference type="EMBL" id="KAL0204481.1"/>
    </source>
</evidence>
<gene>
    <name evidence="2" type="ORF">M9458_002499</name>
</gene>
<feature type="compositionally biased region" description="Basic and acidic residues" evidence="1">
    <location>
        <begin position="54"/>
        <end position="63"/>
    </location>
</feature>
<dbReference type="EMBL" id="JAMKFB020000001">
    <property type="protein sequence ID" value="KAL0204481.1"/>
    <property type="molecule type" value="Genomic_DNA"/>
</dbReference>
<accession>A0ABD0S256</accession>
<comment type="caution">
    <text evidence="2">The sequence shown here is derived from an EMBL/GenBank/DDBJ whole genome shotgun (WGS) entry which is preliminary data.</text>
</comment>
<feature type="region of interest" description="Disordered" evidence="1">
    <location>
        <begin position="1"/>
        <end position="24"/>
    </location>
</feature>
<proteinExistence type="predicted"/>
<protein>
    <submittedName>
        <fullName evidence="2">Uncharacterized protein</fullName>
    </submittedName>
</protein>
<dbReference type="AlphaFoldDB" id="A0ABD0S256"/>
<feature type="compositionally biased region" description="Polar residues" evidence="1">
    <location>
        <begin position="1"/>
        <end position="19"/>
    </location>
</feature>
<keyword evidence="3" id="KW-1185">Reference proteome</keyword>
<reference evidence="2 3" key="1">
    <citation type="submission" date="2024-05" db="EMBL/GenBank/DDBJ databases">
        <title>Genome sequencing and assembly of Indian major carp, Cirrhinus mrigala (Hamilton, 1822).</title>
        <authorList>
            <person name="Mohindra V."/>
            <person name="Chowdhury L.M."/>
            <person name="Lal K."/>
            <person name="Jena J.K."/>
        </authorList>
    </citation>
    <scope>NUCLEOTIDE SEQUENCE [LARGE SCALE GENOMIC DNA]</scope>
    <source>
        <strain evidence="2">CM1030</strain>
        <tissue evidence="2">Blood</tissue>
    </source>
</reference>
<feature type="region of interest" description="Disordered" evidence="1">
    <location>
        <begin position="37"/>
        <end position="63"/>
    </location>
</feature>
<feature type="non-terminal residue" evidence="2">
    <location>
        <position position="109"/>
    </location>
</feature>
<dbReference type="Proteomes" id="UP001529510">
    <property type="component" value="Unassembled WGS sequence"/>
</dbReference>
<name>A0ABD0S256_CIRMR</name>
<sequence>CSGNMQQSGETLWGPSTQPKRQRRAPQYLEDFELGPVRQRMHVSPRTSSLQYMHGEEGNDDASRRCAYLKSNISEHAEQYSPSYDVYSNGLRTEWLDTLTPYRKGRNER</sequence>
<evidence type="ECO:0000313" key="3">
    <source>
        <dbReference type="Proteomes" id="UP001529510"/>
    </source>
</evidence>
<feature type="non-terminal residue" evidence="2">
    <location>
        <position position="1"/>
    </location>
</feature>